<evidence type="ECO:0000259" key="2">
    <source>
        <dbReference type="Pfam" id="PF26571"/>
    </source>
</evidence>
<comment type="caution">
    <text evidence="3">The sequence shown here is derived from an EMBL/GenBank/DDBJ whole genome shotgun (WGS) entry which is preliminary data.</text>
</comment>
<feature type="transmembrane region" description="Helical" evidence="1">
    <location>
        <begin position="16"/>
        <end position="35"/>
    </location>
</feature>
<evidence type="ECO:0000313" key="4">
    <source>
        <dbReference type="Proteomes" id="UP001257948"/>
    </source>
</evidence>
<name>A0ABU3M6B1_9ACTN</name>
<keyword evidence="4" id="KW-1185">Reference proteome</keyword>
<proteinExistence type="predicted"/>
<dbReference type="Pfam" id="PF26571">
    <property type="entry name" value="VldE"/>
    <property type="match status" value="1"/>
</dbReference>
<keyword evidence="1" id="KW-0472">Membrane</keyword>
<dbReference type="RefSeq" id="WP_314207266.1">
    <property type="nucleotide sequence ID" value="NZ_JAVTLL010000043.1"/>
</dbReference>
<keyword evidence="1" id="KW-1133">Transmembrane helix</keyword>
<dbReference type="Proteomes" id="UP001257948">
    <property type="component" value="Unassembled WGS sequence"/>
</dbReference>
<keyword evidence="1" id="KW-0812">Transmembrane</keyword>
<evidence type="ECO:0000313" key="3">
    <source>
        <dbReference type="EMBL" id="MDT7847062.1"/>
    </source>
</evidence>
<dbReference type="EMBL" id="JAVTLL010000043">
    <property type="protein sequence ID" value="MDT7847062.1"/>
    <property type="molecule type" value="Genomic_DNA"/>
</dbReference>
<sequence>MPEPSPAPRRRRRGRFLRFMGALVVLCAVAGYLVVQYVTGGADAPGCKVVSGKGDGAEYEFTPEQAVNAATITAVGTGRGLPERAVAIALATSIQESGLRNITHGDRDSLGLFQQRPSQGWGTEKQIMDPAYAAGKFYEHLVKVSGYTKMPLTEAAQRVQRSGYPEAYAKHEPDATLLAAALTGASPATLTCDGRQAATLAAGPDGVRDALVKDFGRDALDTAAEDVAKGAKASSAATDDAAAERTLVVPVTADDSAAKRTTRQRGWQLAHWAVANASALHIQSVGYAGRQWTAGNTQSEWRTVAGAGAGGAEKAAGSVRIVTAQ</sequence>
<dbReference type="InterPro" id="IPR058593">
    <property type="entry name" value="ARB_07466-like_C"/>
</dbReference>
<evidence type="ECO:0000256" key="1">
    <source>
        <dbReference type="SAM" id="Phobius"/>
    </source>
</evidence>
<reference evidence="4" key="1">
    <citation type="submission" date="2023-07" db="EMBL/GenBank/DDBJ databases">
        <title>Draft genome sequence of the endophytic actinobacterium Streptomyces justiciae WPN32, a potential antibiotic producer.</title>
        <authorList>
            <person name="Yasawong M."/>
            <person name="Pana W."/>
            <person name="Ganta P."/>
            <person name="Santapan N."/>
            <person name="Songngamsuk T."/>
            <person name="Phatcharaharikarn M."/>
            <person name="Kerdtoob S."/>
            <person name="Nantapong N."/>
        </authorList>
    </citation>
    <scope>NUCLEOTIDE SEQUENCE [LARGE SCALE GENOMIC DNA]</scope>
    <source>
        <strain evidence="4">WPN32</strain>
    </source>
</reference>
<accession>A0ABU3M6B1</accession>
<feature type="domain" description="ARB-07466-like C-terminal" evidence="2">
    <location>
        <begin position="257"/>
        <end position="309"/>
    </location>
</feature>
<gene>
    <name evidence="3" type="ORF">RQC66_40720</name>
</gene>
<organism evidence="3 4">
    <name type="scientific">Streptomyces justiciae</name>
    <dbReference type="NCBI Taxonomy" id="2780140"/>
    <lineage>
        <taxon>Bacteria</taxon>
        <taxon>Bacillati</taxon>
        <taxon>Actinomycetota</taxon>
        <taxon>Actinomycetes</taxon>
        <taxon>Kitasatosporales</taxon>
        <taxon>Streptomycetaceae</taxon>
        <taxon>Streptomyces</taxon>
    </lineage>
</organism>
<protein>
    <submittedName>
        <fullName evidence="3">Heavy metal transporter</fullName>
    </submittedName>
</protein>